<sequence length="54" mass="6119">MVVIISCDGYLNGVDRAGHGVQSVRHQTYRHAGIGQRALILLQRQMWTEQAQQQ</sequence>
<dbReference type="Proteomes" id="UP000001485">
    <property type="component" value="Chromosome"/>
</dbReference>
<dbReference type="HOGENOM" id="CLU_3042915_0_0_6"/>
<reference evidence="2" key="1">
    <citation type="submission" date="2009-03" db="EMBL/GenBank/DDBJ databases">
        <title>Complete genome sequence of Edwardsiella ictaluri 93-146.</title>
        <authorList>
            <person name="Williams M.L."/>
            <person name="Gillaspy A.F."/>
            <person name="Dyer D.W."/>
            <person name="Thune R.L."/>
            <person name="Waldbieser G.C."/>
            <person name="Schuster S.C."/>
            <person name="Gipson J."/>
            <person name="Zaitshik J."/>
            <person name="Landry C."/>
            <person name="Lawrence M.L."/>
        </authorList>
    </citation>
    <scope>NUCLEOTIDE SEQUENCE [LARGE SCALE GENOMIC DNA]</scope>
    <source>
        <strain evidence="2">93-146</strain>
    </source>
</reference>
<evidence type="ECO:0000313" key="2">
    <source>
        <dbReference type="Proteomes" id="UP000001485"/>
    </source>
</evidence>
<protein>
    <submittedName>
        <fullName evidence="1">Uncharacterized protein</fullName>
    </submittedName>
</protein>
<dbReference type="KEGG" id="eic:NT01EI_1639"/>
<reference evidence="1 2" key="2">
    <citation type="journal article" date="2012" name="J. Bacteriol.">
        <title>Genome Sequence of Edwardsiella ictaluri 93-146, a Strain Associated with a Natural Channel Catfish Outbreak of Enteric Septicemia of Catfish.</title>
        <authorList>
            <person name="Williams M.L."/>
            <person name="Gillaspy A.F."/>
            <person name="Dyer D.W."/>
            <person name="Thune R.L."/>
            <person name="Waldbieser G.C."/>
            <person name="Schuster S.C."/>
            <person name="Gipson J."/>
            <person name="Zaitshik J."/>
            <person name="Landry C."/>
            <person name="Banes M.M."/>
            <person name="Lawrence M.L."/>
        </authorList>
    </citation>
    <scope>NUCLEOTIDE SEQUENCE [LARGE SCALE GENOMIC DNA]</scope>
    <source>
        <strain evidence="1 2">93-146</strain>
    </source>
</reference>
<evidence type="ECO:0000313" key="1">
    <source>
        <dbReference type="EMBL" id="ACR68823.1"/>
    </source>
</evidence>
<proteinExistence type="predicted"/>
<accession>C5B9X2</accession>
<dbReference type="EMBL" id="CP001600">
    <property type="protein sequence ID" value="ACR68823.1"/>
    <property type="molecule type" value="Genomic_DNA"/>
</dbReference>
<organism evidence="1 2">
    <name type="scientific">Edwardsiella ictaluri (strain 93-146)</name>
    <dbReference type="NCBI Taxonomy" id="634503"/>
    <lineage>
        <taxon>Bacteria</taxon>
        <taxon>Pseudomonadati</taxon>
        <taxon>Pseudomonadota</taxon>
        <taxon>Gammaproteobacteria</taxon>
        <taxon>Enterobacterales</taxon>
        <taxon>Hafniaceae</taxon>
        <taxon>Edwardsiella</taxon>
    </lineage>
</organism>
<dbReference type="AlphaFoldDB" id="C5B9X2"/>
<name>C5B9X2_EDWI9</name>
<gene>
    <name evidence="1" type="ordered locus">NT01EI_1639</name>
</gene>